<dbReference type="InterPro" id="IPR028971">
    <property type="entry name" value="NAD-GDH_cat"/>
</dbReference>
<accession>A0A644YTW2</accession>
<proteinExistence type="predicted"/>
<dbReference type="Gene3D" id="3.40.50.720">
    <property type="entry name" value="NAD(P)-binding Rossmann-like Domain"/>
    <property type="match status" value="1"/>
</dbReference>
<evidence type="ECO:0000313" key="3">
    <source>
        <dbReference type="EMBL" id="MPM32002.1"/>
    </source>
</evidence>
<dbReference type="Pfam" id="PF21074">
    <property type="entry name" value="GDH_C"/>
    <property type="match status" value="1"/>
</dbReference>
<reference evidence="3" key="1">
    <citation type="submission" date="2019-08" db="EMBL/GenBank/DDBJ databases">
        <authorList>
            <person name="Kucharzyk K."/>
            <person name="Murdoch R.W."/>
            <person name="Higgins S."/>
            <person name="Loffler F."/>
        </authorList>
    </citation>
    <scope>NUCLEOTIDE SEQUENCE</scope>
</reference>
<comment type="caution">
    <text evidence="3">The sequence shown here is derived from an EMBL/GenBank/DDBJ whole genome shotgun (WGS) entry which is preliminary data.</text>
</comment>
<dbReference type="PANTHER" id="PTHR43403">
    <property type="entry name" value="NAD-SPECIFIC GLUTAMATE DEHYDROGENASE"/>
    <property type="match status" value="1"/>
</dbReference>
<dbReference type="SUPFAM" id="SSF53223">
    <property type="entry name" value="Aminoacid dehydrogenase-like, N-terminal domain"/>
    <property type="match status" value="1"/>
</dbReference>
<evidence type="ECO:0000259" key="1">
    <source>
        <dbReference type="Pfam" id="PF05088"/>
    </source>
</evidence>
<protein>
    <submittedName>
        <fullName evidence="3">NAD-specific glutamate dehydrogenase</fullName>
        <ecNumber evidence="3">1.4.1.2</ecNumber>
    </submittedName>
</protein>
<dbReference type="GO" id="GO:0004069">
    <property type="term" value="F:L-aspartate:2-oxoglutarate aminotransferase activity"/>
    <property type="evidence" value="ECO:0007669"/>
    <property type="project" value="InterPro"/>
</dbReference>
<dbReference type="InterPro" id="IPR007780">
    <property type="entry name" value="NAD_Glu_DH_bac"/>
</dbReference>
<dbReference type="Pfam" id="PF05088">
    <property type="entry name" value="Bac_GDH_CD"/>
    <property type="match status" value="1"/>
</dbReference>
<dbReference type="AlphaFoldDB" id="A0A644YTW2"/>
<dbReference type="PANTHER" id="PTHR43403:SF1">
    <property type="entry name" value="NAD-SPECIFIC GLUTAMATE DEHYDROGENASE"/>
    <property type="match status" value="1"/>
</dbReference>
<name>A0A644YTW2_9ZZZZ</name>
<dbReference type="EMBL" id="VSSQ01006237">
    <property type="protein sequence ID" value="MPM32002.1"/>
    <property type="molecule type" value="Genomic_DNA"/>
</dbReference>
<dbReference type="InterPro" id="IPR046346">
    <property type="entry name" value="Aminoacid_DH-like_N_sf"/>
</dbReference>
<sequence length="943" mass="103981">MIAAYLKQTTPYSRENIQAALVGQPEIAANLVAIFRARFRPGISSDARTTAQQEASDAVTVGLTRVPSLDHDRIIRRYREVIGAGLRTSFYQGNPDGTEPPPVIALKLNPQQLTYLPAPRPKFEIWVYGPTVEGVHLRFGRVARGGLRWSNRREDFRTEVLGLVKAQIVKNAVIVPTGAKGCFYPKHLPNPQTHRAAWLTAGRQAYKDFVTALLSVTDNLVGKELIPPAEVVRYDDDDSYLVVAADKGTATFSDVANRVALDKAFWLGDAFASGGSTGYNHKAMGITARGAWRSVIRHFSEIGVNPQTDDITVVGIGDMSGDVFGNGMLRSRHVRLIGAFDHRHIFIDPNPEAETSVDERQRLFNLPSSSWGDYSAELISDGGGVFARSAKSIPISPQMRGVLPILGEAEQATPAEVIQALLQAPVDLVWHGGIGTYVKASQEQNADIGDPANDAVRIDGSQLNCTVVGEGGNLGFSQLGRIEAAQHGIRINTDAIDNSAGVNTSDYEVNIKILLNRVVDEGDLTQRQRNDLLKSMTDEVAARVLRTNYNQNVLLGNARYLGEAMVGPQERLMQWFEERGQLDRDLEALPSSEELQRRARDGRGLTSPEFAVLVAYAKLSLTDDLLHGKLLDDPWFGRVLFDYFPHALDDLADAIAAHPLRREIIATQLANTIVNHGGITFVHRAIEETGTDPQQIARAFIILSEVFEMSEYLSAVEALDGIVPTAVQSELYLEFRRQLDRGVRHLLSRPAGLRTIDEEIQHSRRPVHDLRAELDTLLAAAGLERLRTRITELEVQGVPRDLARRVATLLYNVDAIEIVDRATQEDRAALDVAEIYFRMAEVIYLDTAQAMLPELPREGRWDAAARSSLRQELYRLTGALTAQVLETGGDDPAAQVNAWTQSHSPQLTGLASLVQQLSVEEAELGLGQVWALIRDTQRLVKVH</sequence>
<gene>
    <name evidence="3" type="primary">gdh_15</name>
    <name evidence="3" type="ORF">SDC9_78560</name>
</gene>
<dbReference type="InterPro" id="IPR036291">
    <property type="entry name" value="NAD(P)-bd_dom_sf"/>
</dbReference>
<dbReference type="GO" id="GO:0006538">
    <property type="term" value="P:L-glutamate catabolic process"/>
    <property type="evidence" value="ECO:0007669"/>
    <property type="project" value="InterPro"/>
</dbReference>
<dbReference type="InterPro" id="IPR049056">
    <property type="entry name" value="NAD_Glu_DH_HM3"/>
</dbReference>
<evidence type="ECO:0000259" key="2">
    <source>
        <dbReference type="Pfam" id="PF21074"/>
    </source>
</evidence>
<dbReference type="GO" id="GO:0004352">
    <property type="term" value="F:glutamate dehydrogenase (NAD+) activity"/>
    <property type="evidence" value="ECO:0007669"/>
    <property type="project" value="UniProtKB-EC"/>
</dbReference>
<organism evidence="3">
    <name type="scientific">bioreactor metagenome</name>
    <dbReference type="NCBI Taxonomy" id="1076179"/>
    <lineage>
        <taxon>unclassified sequences</taxon>
        <taxon>metagenomes</taxon>
        <taxon>ecological metagenomes</taxon>
    </lineage>
</organism>
<dbReference type="InterPro" id="IPR048381">
    <property type="entry name" value="GDH_C"/>
</dbReference>
<dbReference type="Pfam" id="PF21078">
    <property type="entry name" value="GDH_HM3"/>
    <property type="match status" value="1"/>
</dbReference>
<keyword evidence="3" id="KW-0560">Oxidoreductase</keyword>
<feature type="domain" description="NAD-glutamate dehydrogenase catalytic" evidence="1">
    <location>
        <begin position="61"/>
        <end position="556"/>
    </location>
</feature>
<dbReference type="EC" id="1.4.1.2" evidence="3"/>
<dbReference type="SUPFAM" id="SSF51735">
    <property type="entry name" value="NAD(P)-binding Rossmann-fold domains"/>
    <property type="match status" value="1"/>
</dbReference>
<feature type="domain" description="NAD-specific glutamate dehydrogenase C-terminal" evidence="2">
    <location>
        <begin position="602"/>
        <end position="921"/>
    </location>
</feature>